<dbReference type="KEGG" id="pme:NATL1_14011"/>
<keyword evidence="3" id="KW-0001">2Fe-2S</keyword>
<dbReference type="InterPro" id="IPR001041">
    <property type="entry name" value="2Fe-2S_ferredoxin-type"/>
</dbReference>
<keyword evidence="7" id="KW-0411">Iron-sulfur</keyword>
<evidence type="ECO:0000256" key="6">
    <source>
        <dbReference type="ARBA" id="ARBA00023004"/>
    </source>
</evidence>
<name>A2C399_PROM1</name>
<protein>
    <recommendedName>
        <fullName evidence="9">2Fe-2S ferredoxin-type domain-containing protein</fullName>
    </recommendedName>
</protein>
<evidence type="ECO:0000313" key="10">
    <source>
        <dbReference type="EMBL" id="ABM75959.1"/>
    </source>
</evidence>
<reference evidence="11" key="1">
    <citation type="journal article" date="2007" name="PLoS Genet.">
        <title>Patterns and implications of gene gain and loss in the evolution of Prochlorococcus.</title>
        <authorList>
            <person name="Kettler G.C."/>
            <person name="Martiny A.C."/>
            <person name="Huang K."/>
            <person name="Zucker J."/>
            <person name="Coleman M.L."/>
            <person name="Rodrigue S."/>
            <person name="Chen F."/>
            <person name="Lapidus A."/>
            <person name="Ferriera S."/>
            <person name="Johnson J."/>
            <person name="Steglich C."/>
            <person name="Church G.M."/>
            <person name="Richardson P."/>
            <person name="Chisholm S.W."/>
        </authorList>
    </citation>
    <scope>NUCLEOTIDE SEQUENCE [LARGE SCALE GENOMIC DNA]</scope>
    <source>
        <strain evidence="11">NATL1A</strain>
    </source>
</reference>
<evidence type="ECO:0000256" key="7">
    <source>
        <dbReference type="ARBA" id="ARBA00023014"/>
    </source>
</evidence>
<dbReference type="SUPFAM" id="SSF54292">
    <property type="entry name" value="2Fe-2S ferredoxin-like"/>
    <property type="match status" value="1"/>
</dbReference>
<dbReference type="PANTHER" id="PTHR43112:SF3">
    <property type="entry name" value="FERREDOXIN-2, CHLOROPLASTIC"/>
    <property type="match status" value="1"/>
</dbReference>
<feature type="domain" description="2Fe-2S ferredoxin-type" evidence="9">
    <location>
        <begin position="9"/>
        <end position="98"/>
    </location>
</feature>
<dbReference type="eggNOG" id="COG1018">
    <property type="taxonomic scope" value="Bacteria"/>
</dbReference>
<evidence type="ECO:0000256" key="5">
    <source>
        <dbReference type="ARBA" id="ARBA00022982"/>
    </source>
</evidence>
<dbReference type="HOGENOM" id="CLU_082632_7_3_3"/>
<dbReference type="PROSITE" id="PS51085">
    <property type="entry name" value="2FE2S_FER_2"/>
    <property type="match status" value="1"/>
</dbReference>
<dbReference type="Gene3D" id="3.10.20.30">
    <property type="match status" value="1"/>
</dbReference>
<dbReference type="GO" id="GO:0046872">
    <property type="term" value="F:metal ion binding"/>
    <property type="evidence" value="ECO:0007669"/>
    <property type="project" value="UniProtKB-KW"/>
</dbReference>
<keyword evidence="6" id="KW-0408">Iron</keyword>
<keyword evidence="4" id="KW-0479">Metal-binding</keyword>
<evidence type="ECO:0000313" key="11">
    <source>
        <dbReference type="Proteomes" id="UP000002592"/>
    </source>
</evidence>
<keyword evidence="5" id="KW-0249">Electron transport</keyword>
<evidence type="ECO:0000259" key="9">
    <source>
        <dbReference type="PROSITE" id="PS51085"/>
    </source>
</evidence>
<dbReference type="Pfam" id="PF00111">
    <property type="entry name" value="Fer2"/>
    <property type="match status" value="1"/>
</dbReference>
<dbReference type="AlphaFoldDB" id="A2C399"/>
<gene>
    <name evidence="10" type="ordered locus">NATL1_14011</name>
</gene>
<comment type="cofactor">
    <cofactor evidence="8">
        <name>[2Fe-2S] cluster</name>
        <dbReference type="ChEBI" id="CHEBI:190135"/>
    </cofactor>
</comment>
<dbReference type="EMBL" id="CP000553">
    <property type="protein sequence ID" value="ABM75959.1"/>
    <property type="molecule type" value="Genomic_DNA"/>
</dbReference>
<dbReference type="CDD" id="cd00207">
    <property type="entry name" value="fer2"/>
    <property type="match status" value="1"/>
</dbReference>
<evidence type="ECO:0000256" key="8">
    <source>
        <dbReference type="ARBA" id="ARBA00034078"/>
    </source>
</evidence>
<proteinExistence type="inferred from homology"/>
<organism evidence="10 11">
    <name type="scientific">Prochlorococcus marinus (strain NATL1A)</name>
    <dbReference type="NCBI Taxonomy" id="167555"/>
    <lineage>
        <taxon>Bacteria</taxon>
        <taxon>Bacillati</taxon>
        <taxon>Cyanobacteriota</taxon>
        <taxon>Cyanophyceae</taxon>
        <taxon>Synechococcales</taxon>
        <taxon>Prochlorococcaceae</taxon>
        <taxon>Prochlorococcus</taxon>
    </lineage>
</organism>
<accession>A2C399</accession>
<dbReference type="Proteomes" id="UP000002592">
    <property type="component" value="Chromosome"/>
</dbReference>
<keyword evidence="2" id="KW-0813">Transport</keyword>
<dbReference type="InterPro" id="IPR036010">
    <property type="entry name" value="2Fe-2S_ferredoxin-like_sf"/>
</dbReference>
<comment type="similarity">
    <text evidence="1">Belongs to the 2Fe2S plant-type ferredoxin family.</text>
</comment>
<evidence type="ECO:0000256" key="4">
    <source>
        <dbReference type="ARBA" id="ARBA00022723"/>
    </source>
</evidence>
<dbReference type="InterPro" id="IPR012675">
    <property type="entry name" value="Beta-grasp_dom_sf"/>
</dbReference>
<evidence type="ECO:0000256" key="2">
    <source>
        <dbReference type="ARBA" id="ARBA00022448"/>
    </source>
</evidence>
<evidence type="ECO:0000256" key="1">
    <source>
        <dbReference type="ARBA" id="ARBA00007874"/>
    </source>
</evidence>
<sequence>MAKVSDLLFKVNIEIDQVQKSFDCKSDQTVLEAAADANIELPSSCLVGMCCTCAAFLKEGLVDMEAMGLKSELQEQGYVLLCQAYPKSDLKIVANQFDAVWDQR</sequence>
<dbReference type="PANTHER" id="PTHR43112">
    <property type="entry name" value="FERREDOXIN"/>
    <property type="match status" value="1"/>
</dbReference>
<dbReference type="GO" id="GO:0051537">
    <property type="term" value="F:2 iron, 2 sulfur cluster binding"/>
    <property type="evidence" value="ECO:0007669"/>
    <property type="project" value="UniProtKB-KW"/>
</dbReference>
<evidence type="ECO:0000256" key="3">
    <source>
        <dbReference type="ARBA" id="ARBA00022714"/>
    </source>
</evidence>